<gene>
    <name evidence="2" type="primary">YCK2_2</name>
    <name evidence="2" type="ORF">QQZ08_010135</name>
</gene>
<keyword evidence="2" id="KW-0418">Kinase</keyword>
<keyword evidence="2" id="KW-0808">Transferase</keyword>
<dbReference type="EC" id="2.7.11.1" evidence="2"/>
<feature type="domain" description="Protein kinase" evidence="1">
    <location>
        <begin position="1"/>
        <end position="189"/>
    </location>
</feature>
<dbReference type="PROSITE" id="PS50011">
    <property type="entry name" value="PROTEIN_KINASE_DOM"/>
    <property type="match status" value="1"/>
</dbReference>
<dbReference type="Pfam" id="PF00069">
    <property type="entry name" value="Pkinase"/>
    <property type="match status" value="1"/>
</dbReference>
<dbReference type="PANTHER" id="PTHR11909">
    <property type="entry name" value="CASEIN KINASE-RELATED"/>
    <property type="match status" value="1"/>
</dbReference>
<name>A0ABR1HIR0_9HYPO</name>
<evidence type="ECO:0000313" key="2">
    <source>
        <dbReference type="EMBL" id="KAK7421014.1"/>
    </source>
</evidence>
<dbReference type="GO" id="GO:0004674">
    <property type="term" value="F:protein serine/threonine kinase activity"/>
    <property type="evidence" value="ECO:0007669"/>
    <property type="project" value="UniProtKB-EC"/>
</dbReference>
<evidence type="ECO:0000313" key="3">
    <source>
        <dbReference type="Proteomes" id="UP001498421"/>
    </source>
</evidence>
<dbReference type="SUPFAM" id="SSF56112">
    <property type="entry name" value="Protein kinase-like (PK-like)"/>
    <property type="match status" value="1"/>
</dbReference>
<dbReference type="EMBL" id="JAZAVK010000126">
    <property type="protein sequence ID" value="KAK7421014.1"/>
    <property type="molecule type" value="Genomic_DNA"/>
</dbReference>
<proteinExistence type="predicted"/>
<dbReference type="SMART" id="SM00220">
    <property type="entry name" value="S_TKc"/>
    <property type="match status" value="1"/>
</dbReference>
<keyword evidence="3" id="KW-1185">Reference proteome</keyword>
<protein>
    <submittedName>
        <fullName evidence="2">Palmitoylated plasma membrane-bound casein kinase</fullName>
        <ecNumber evidence="2">2.7.11.1</ecNumber>
    </submittedName>
</protein>
<dbReference type="InterPro" id="IPR011009">
    <property type="entry name" value="Kinase-like_dom_sf"/>
</dbReference>
<dbReference type="Gene3D" id="1.10.510.10">
    <property type="entry name" value="Transferase(Phosphotransferase) domain 1"/>
    <property type="match status" value="1"/>
</dbReference>
<sequence length="245" mass="28391">MDRLGQNLDKLLSSYGPEDKIKVLPELAVKMISTLEPVHDKGWVHRDIKPDNFLFEMEGTKNLFLIDFGLAKRFRDPKGNHIPHSGNKTIVGTARYMSINAHLGCEQSRRDDLEALGFVFLYWVRGRLPWQGLRVNKKELHKSVGKQKQEMSIEELSEGCREVAEYMQYVRGLSFEERPDYDYLRRLFIPDYNSGTERLLNLKPLRERQVATLRNKPCEAIQKPQCVRGDLTYPEARVKSRASPA</sequence>
<reference evidence="2 3" key="1">
    <citation type="journal article" date="2025" name="Microbiol. Resour. Announc.">
        <title>Draft genome sequences for Neonectria magnoliae and Neonectria punicea, canker pathogens of Liriodendron tulipifera and Acer saccharum in West Virginia.</title>
        <authorList>
            <person name="Petronek H.M."/>
            <person name="Kasson M.T."/>
            <person name="Metheny A.M."/>
            <person name="Stauder C.M."/>
            <person name="Lovett B."/>
            <person name="Lynch S.C."/>
            <person name="Garnas J.R."/>
            <person name="Kasson L.R."/>
            <person name="Stajich J.E."/>
        </authorList>
    </citation>
    <scope>NUCLEOTIDE SEQUENCE [LARGE SCALE GENOMIC DNA]</scope>
    <source>
        <strain evidence="2 3">NRRL 64651</strain>
    </source>
</reference>
<dbReference type="InterPro" id="IPR000719">
    <property type="entry name" value="Prot_kinase_dom"/>
</dbReference>
<dbReference type="InterPro" id="IPR050235">
    <property type="entry name" value="CK1_Ser-Thr_kinase"/>
</dbReference>
<dbReference type="Proteomes" id="UP001498421">
    <property type="component" value="Unassembled WGS sequence"/>
</dbReference>
<accession>A0ABR1HIR0</accession>
<comment type="caution">
    <text evidence="2">The sequence shown here is derived from an EMBL/GenBank/DDBJ whole genome shotgun (WGS) entry which is preliminary data.</text>
</comment>
<evidence type="ECO:0000259" key="1">
    <source>
        <dbReference type="PROSITE" id="PS50011"/>
    </source>
</evidence>
<organism evidence="2 3">
    <name type="scientific">Neonectria magnoliae</name>
    <dbReference type="NCBI Taxonomy" id="2732573"/>
    <lineage>
        <taxon>Eukaryota</taxon>
        <taxon>Fungi</taxon>
        <taxon>Dikarya</taxon>
        <taxon>Ascomycota</taxon>
        <taxon>Pezizomycotina</taxon>
        <taxon>Sordariomycetes</taxon>
        <taxon>Hypocreomycetidae</taxon>
        <taxon>Hypocreales</taxon>
        <taxon>Nectriaceae</taxon>
        <taxon>Neonectria</taxon>
    </lineage>
</organism>